<evidence type="ECO:0000313" key="1">
    <source>
        <dbReference type="EMBL" id="VAW34020.1"/>
    </source>
</evidence>
<name>A0A3B0UZE6_9ZZZZ</name>
<dbReference type="AlphaFoldDB" id="A0A3B0UZE6"/>
<dbReference type="EMBL" id="UOEW01000053">
    <property type="protein sequence ID" value="VAW34020.1"/>
    <property type="molecule type" value="Genomic_DNA"/>
</dbReference>
<feature type="non-terminal residue" evidence="1">
    <location>
        <position position="1"/>
    </location>
</feature>
<sequence>ALTHWMGVKYFEIQHVGGLEDKLQEVIGDPALAGERGWPSRGAAVFQHAPHKTASNARYWEGRTNTYDDNDIYYRDGDDQTLVEGDYTSAVWYHLEAILNSGNKQGTGCCDPVDWAYNYSYFYRLGVHSGQSQTMMYVTTLIKNWQIRDITQGDGDEVESPGEGSGTKRGLNLRTMVPSQAYLVNRELPGAPGNIVAMLNEYSPNLYRYFLNTTLKRWMQVVKHPAFPYRYSTNNALNKLNRWPRSDDPTRQWSVLQSETYKPTDWSGGVSWLFGNGRGIADNCWRLLPLLSDEGVDGILLEDYKNWCKAAWPGPAGDLNDWDSRL</sequence>
<reference evidence="1" key="1">
    <citation type="submission" date="2018-06" db="EMBL/GenBank/DDBJ databases">
        <authorList>
            <person name="Zhirakovskaya E."/>
        </authorList>
    </citation>
    <scope>NUCLEOTIDE SEQUENCE</scope>
</reference>
<gene>
    <name evidence="1" type="ORF">MNBD_GAMMA01-1145</name>
</gene>
<organism evidence="1">
    <name type="scientific">hydrothermal vent metagenome</name>
    <dbReference type="NCBI Taxonomy" id="652676"/>
    <lineage>
        <taxon>unclassified sequences</taxon>
        <taxon>metagenomes</taxon>
        <taxon>ecological metagenomes</taxon>
    </lineage>
</organism>
<proteinExistence type="predicted"/>
<protein>
    <submittedName>
        <fullName evidence="1">Uncharacterized protein</fullName>
    </submittedName>
</protein>
<accession>A0A3B0UZE6</accession>